<evidence type="ECO:0000256" key="1">
    <source>
        <dbReference type="SAM" id="MobiDB-lite"/>
    </source>
</evidence>
<organism evidence="2 3">
    <name type="scientific">Sphingopyxis macrogoltabida</name>
    <name type="common">Sphingomonas macrogoltabidus</name>
    <dbReference type="NCBI Taxonomy" id="33050"/>
    <lineage>
        <taxon>Bacteria</taxon>
        <taxon>Pseudomonadati</taxon>
        <taxon>Pseudomonadota</taxon>
        <taxon>Alphaproteobacteria</taxon>
        <taxon>Sphingomonadales</taxon>
        <taxon>Sphingomonadaceae</taxon>
        <taxon>Sphingopyxis</taxon>
    </lineage>
</organism>
<comment type="caution">
    <text evidence="2">The sequence shown here is derived from an EMBL/GenBank/DDBJ whole genome shotgun (WGS) entry which is preliminary data.</text>
</comment>
<accession>A0A2W5KUE9</accession>
<proteinExistence type="predicted"/>
<feature type="region of interest" description="Disordered" evidence="1">
    <location>
        <begin position="315"/>
        <end position="336"/>
    </location>
</feature>
<reference evidence="2 3" key="1">
    <citation type="submission" date="2017-08" db="EMBL/GenBank/DDBJ databases">
        <title>Infants hospitalized years apart are colonized by the same room-sourced microbial strains.</title>
        <authorList>
            <person name="Brooks B."/>
            <person name="Olm M.R."/>
            <person name="Firek B.A."/>
            <person name="Baker R."/>
            <person name="Thomas B.C."/>
            <person name="Morowitz M.J."/>
            <person name="Banfield J.F."/>
        </authorList>
    </citation>
    <scope>NUCLEOTIDE SEQUENCE [LARGE SCALE GENOMIC DNA]</scope>
    <source>
        <strain evidence="2">S2_005_003_R2_47</strain>
    </source>
</reference>
<evidence type="ECO:0000313" key="3">
    <source>
        <dbReference type="Proteomes" id="UP000248597"/>
    </source>
</evidence>
<dbReference type="EMBL" id="QFPJ01000052">
    <property type="protein sequence ID" value="PZQ20621.1"/>
    <property type="molecule type" value="Genomic_DNA"/>
</dbReference>
<sequence length="336" mass="36224">MVVAHNPADIPAPGSYHWTPTLQRDFLEHLAATGSVKLAAARVSMSPSAVYQLRQRAEGAAFRLGCAAAVLIARTRLADELLDRAIWGQEETVELLREDGRSFAKRRRTDARLGLAMLARLDKMVETRAPKKGEGPGEEMLAQIVAGDWPGFLSLFDAAAAARDAERSSEPADATEPADDRPAGLAAALALWLAARDTRANPLAALWRDSEIANEVAQISAVSYDAHGDDPWPEPTPEEEAAAMTVWADQETGDLRTNFPPPDGFVGVEDGAFGDEDYARALDADEEEAWESAREATFAPLRQAGEAARRAFFALPDPANDAAPEDRAPERKNASA</sequence>
<gene>
    <name evidence="2" type="ORF">DI569_14875</name>
</gene>
<dbReference type="Proteomes" id="UP000248597">
    <property type="component" value="Unassembled WGS sequence"/>
</dbReference>
<protein>
    <submittedName>
        <fullName evidence="2">Uncharacterized protein</fullName>
    </submittedName>
</protein>
<evidence type="ECO:0000313" key="2">
    <source>
        <dbReference type="EMBL" id="PZQ20621.1"/>
    </source>
</evidence>
<dbReference type="AlphaFoldDB" id="A0A2W5KUE9"/>
<name>A0A2W5KUE9_SPHMC</name>
<feature type="compositionally biased region" description="Basic and acidic residues" evidence="1">
    <location>
        <begin position="324"/>
        <end position="336"/>
    </location>
</feature>